<proteinExistence type="inferred from homology"/>
<sequence length="206" mass="20867">MIGKLKGIIDSYGDDWTIIDVGGVGYHVSCSAKTLTSLPPAGEAAEVFIETLVSQDAITLVGFTSANERDWFRLLKTVQGVGTKVALAILSTISASELANAIAIGDKAMVTRAPGVGPKVAVRILNELKDKAPAFAPADPGLAGLAAAMGAPTPTAAADAVSALANLGYGQTQAGVAVAAVLAKSDNQDIKTEVLIRLALKELAGG</sequence>
<dbReference type="InterPro" id="IPR012340">
    <property type="entry name" value="NA-bd_OB-fold"/>
</dbReference>
<keyword evidence="2" id="KW-0227">DNA damage</keyword>
<dbReference type="Gene3D" id="2.40.50.140">
    <property type="entry name" value="Nucleic acid-binding proteins"/>
    <property type="match status" value="1"/>
</dbReference>
<evidence type="ECO:0000256" key="4">
    <source>
        <dbReference type="ARBA" id="ARBA00023204"/>
    </source>
</evidence>
<dbReference type="InterPro" id="IPR000085">
    <property type="entry name" value="RuvA"/>
</dbReference>
<dbReference type="EMBL" id="UOEC01000080">
    <property type="protein sequence ID" value="VAV90634.1"/>
    <property type="molecule type" value="Genomic_DNA"/>
</dbReference>
<name>A0A3B0RBF5_9ZZZZ</name>
<dbReference type="InterPro" id="IPR011114">
    <property type="entry name" value="RuvA_C"/>
</dbReference>
<keyword evidence="3" id="KW-0238">DNA-binding</keyword>
<feature type="domain" description="Helix-hairpin-helix DNA-binding motif class 1" evidence="5">
    <location>
        <begin position="108"/>
        <end position="127"/>
    </location>
</feature>
<accession>A0A3B0RBF5</accession>
<keyword evidence="1" id="KW-0963">Cytoplasm</keyword>
<dbReference type="GO" id="GO:0006310">
    <property type="term" value="P:DNA recombination"/>
    <property type="evidence" value="ECO:0007669"/>
    <property type="project" value="InterPro"/>
</dbReference>
<dbReference type="GO" id="GO:0005524">
    <property type="term" value="F:ATP binding"/>
    <property type="evidence" value="ECO:0007669"/>
    <property type="project" value="InterPro"/>
</dbReference>
<dbReference type="InterPro" id="IPR013849">
    <property type="entry name" value="DNA_helicase_Holl-junc_RuvA_I"/>
</dbReference>
<evidence type="ECO:0000313" key="6">
    <source>
        <dbReference type="EMBL" id="VAV90634.1"/>
    </source>
</evidence>
<dbReference type="AlphaFoldDB" id="A0A3B0RBF5"/>
<keyword evidence="6" id="KW-0547">Nucleotide-binding</keyword>
<keyword evidence="6" id="KW-0067">ATP-binding</keyword>
<evidence type="ECO:0000259" key="5">
    <source>
        <dbReference type="SMART" id="SM00278"/>
    </source>
</evidence>
<keyword evidence="6" id="KW-0378">Hydrolase</keyword>
<gene>
    <name evidence="6" type="ORF">MNBD_ALPHA08-897</name>
</gene>
<organism evidence="6">
    <name type="scientific">hydrothermal vent metagenome</name>
    <dbReference type="NCBI Taxonomy" id="652676"/>
    <lineage>
        <taxon>unclassified sequences</taxon>
        <taxon>metagenomes</taxon>
        <taxon>ecological metagenomes</taxon>
    </lineage>
</organism>
<dbReference type="InterPro" id="IPR003583">
    <property type="entry name" value="Hlx-hairpin-Hlx_DNA-bd_motif"/>
</dbReference>
<dbReference type="SMART" id="SM00278">
    <property type="entry name" value="HhH1"/>
    <property type="match status" value="2"/>
</dbReference>
<dbReference type="Gene3D" id="1.10.8.10">
    <property type="entry name" value="DNA helicase RuvA subunit, C-terminal domain"/>
    <property type="match status" value="1"/>
</dbReference>
<dbReference type="GO" id="GO:0009378">
    <property type="term" value="F:four-way junction helicase activity"/>
    <property type="evidence" value="ECO:0007669"/>
    <property type="project" value="InterPro"/>
</dbReference>
<dbReference type="GO" id="GO:0006281">
    <property type="term" value="P:DNA repair"/>
    <property type="evidence" value="ECO:0007669"/>
    <property type="project" value="UniProtKB-KW"/>
</dbReference>
<evidence type="ECO:0000256" key="2">
    <source>
        <dbReference type="ARBA" id="ARBA00022763"/>
    </source>
</evidence>
<keyword evidence="4" id="KW-0234">DNA repair</keyword>
<dbReference type="HAMAP" id="MF_00031">
    <property type="entry name" value="DNA_HJ_migration_RuvA"/>
    <property type="match status" value="1"/>
</dbReference>
<dbReference type="NCBIfam" id="TIGR00084">
    <property type="entry name" value="ruvA"/>
    <property type="match status" value="1"/>
</dbReference>
<evidence type="ECO:0000256" key="3">
    <source>
        <dbReference type="ARBA" id="ARBA00023125"/>
    </source>
</evidence>
<dbReference type="EC" id="3.6.4.12" evidence="6"/>
<dbReference type="InterPro" id="IPR010994">
    <property type="entry name" value="RuvA_2-like"/>
</dbReference>
<dbReference type="Gene3D" id="1.10.150.20">
    <property type="entry name" value="5' to 3' exonuclease, C-terminal subdomain"/>
    <property type="match status" value="1"/>
</dbReference>
<dbReference type="SUPFAM" id="SSF50249">
    <property type="entry name" value="Nucleic acid-binding proteins"/>
    <property type="match status" value="1"/>
</dbReference>
<dbReference type="GO" id="GO:0003677">
    <property type="term" value="F:DNA binding"/>
    <property type="evidence" value="ECO:0007669"/>
    <property type="project" value="UniProtKB-KW"/>
</dbReference>
<dbReference type="GO" id="GO:0009379">
    <property type="term" value="C:Holliday junction helicase complex"/>
    <property type="evidence" value="ECO:0007669"/>
    <property type="project" value="InterPro"/>
</dbReference>
<protein>
    <submittedName>
        <fullName evidence="6">Holliday junction ATP-dependent DNA helicase RuvA</fullName>
        <ecNumber evidence="6">3.6.4.12</ecNumber>
    </submittedName>
</protein>
<dbReference type="Pfam" id="PF01330">
    <property type="entry name" value="RuvA_N"/>
    <property type="match status" value="1"/>
</dbReference>
<dbReference type="SUPFAM" id="SSF47781">
    <property type="entry name" value="RuvA domain 2-like"/>
    <property type="match status" value="1"/>
</dbReference>
<dbReference type="InterPro" id="IPR036267">
    <property type="entry name" value="RuvA_C_sf"/>
</dbReference>
<dbReference type="Pfam" id="PF07499">
    <property type="entry name" value="RuvA_C"/>
    <property type="match status" value="1"/>
</dbReference>
<dbReference type="SUPFAM" id="SSF46929">
    <property type="entry name" value="DNA helicase RuvA subunit, C-terminal domain"/>
    <property type="match status" value="1"/>
</dbReference>
<dbReference type="Pfam" id="PF14520">
    <property type="entry name" value="HHH_5"/>
    <property type="match status" value="1"/>
</dbReference>
<keyword evidence="6" id="KW-0347">Helicase</keyword>
<evidence type="ECO:0000256" key="1">
    <source>
        <dbReference type="ARBA" id="ARBA00022490"/>
    </source>
</evidence>
<dbReference type="GO" id="GO:0016787">
    <property type="term" value="F:hydrolase activity"/>
    <property type="evidence" value="ECO:0007669"/>
    <property type="project" value="UniProtKB-KW"/>
</dbReference>
<feature type="domain" description="Helix-hairpin-helix DNA-binding motif class 1" evidence="5">
    <location>
        <begin position="73"/>
        <end position="92"/>
    </location>
</feature>
<reference evidence="6" key="1">
    <citation type="submission" date="2018-06" db="EMBL/GenBank/DDBJ databases">
        <authorList>
            <person name="Zhirakovskaya E."/>
        </authorList>
    </citation>
    <scope>NUCLEOTIDE SEQUENCE</scope>
</reference>